<dbReference type="InterPro" id="IPR014710">
    <property type="entry name" value="RmlC-like_jellyroll"/>
</dbReference>
<protein>
    <recommendedName>
        <fullName evidence="1">Cupin type-2 domain-containing protein</fullName>
    </recommendedName>
</protein>
<gene>
    <name evidence="2" type="ORF">Dalu01_01999</name>
</gene>
<evidence type="ECO:0000313" key="2">
    <source>
        <dbReference type="EMBL" id="GAA5533593.1"/>
    </source>
</evidence>
<feature type="domain" description="Cupin type-2" evidence="1">
    <location>
        <begin position="43"/>
        <end position="109"/>
    </location>
</feature>
<name>A0ABP9XFC4_9DEIO</name>
<evidence type="ECO:0000259" key="1">
    <source>
        <dbReference type="Pfam" id="PF07883"/>
    </source>
</evidence>
<proteinExistence type="predicted"/>
<dbReference type="PANTHER" id="PTHR36440">
    <property type="entry name" value="PUTATIVE (AFU_ORTHOLOGUE AFUA_8G07350)-RELATED"/>
    <property type="match status" value="1"/>
</dbReference>
<organism evidence="2 3">
    <name type="scientific">Deinococcus aluminii</name>
    <dbReference type="NCBI Taxonomy" id="1656885"/>
    <lineage>
        <taxon>Bacteria</taxon>
        <taxon>Thermotogati</taxon>
        <taxon>Deinococcota</taxon>
        <taxon>Deinococci</taxon>
        <taxon>Deinococcales</taxon>
        <taxon>Deinococcaceae</taxon>
        <taxon>Deinococcus</taxon>
    </lineage>
</organism>
<dbReference type="PANTHER" id="PTHR36440:SF1">
    <property type="entry name" value="PUTATIVE (AFU_ORTHOLOGUE AFUA_8G07350)-RELATED"/>
    <property type="match status" value="1"/>
</dbReference>
<dbReference type="SUPFAM" id="SSF51182">
    <property type="entry name" value="RmlC-like cupins"/>
    <property type="match status" value="1"/>
</dbReference>
<dbReference type="InterPro" id="IPR013096">
    <property type="entry name" value="Cupin_2"/>
</dbReference>
<dbReference type="InterPro" id="IPR011051">
    <property type="entry name" value="RmlC_Cupin_sf"/>
</dbReference>
<sequence length="167" mass="18284">MTQPSHPSFLIGPSDGRPINSGSMVHKVGAGAFGDALLIVEGTLRPGELIPPHLHSREDECTYVLSGHVTFEVGGEILEAETGSYVLKPRNIPHAFWNSGPEPARLLVVHTPAGMDRYYDELYAIFESTTLDTSQKRAAEAALHGKYGITFYGHRIPELMARYGVRP</sequence>
<dbReference type="RefSeq" id="WP_345454111.1">
    <property type="nucleotide sequence ID" value="NZ_BAABRV010000004.1"/>
</dbReference>
<evidence type="ECO:0000313" key="3">
    <source>
        <dbReference type="Proteomes" id="UP001404956"/>
    </source>
</evidence>
<keyword evidence="3" id="KW-1185">Reference proteome</keyword>
<dbReference type="Proteomes" id="UP001404956">
    <property type="component" value="Unassembled WGS sequence"/>
</dbReference>
<accession>A0ABP9XFC4</accession>
<dbReference type="InterPro" id="IPR053146">
    <property type="entry name" value="QDO-like"/>
</dbReference>
<dbReference type="EMBL" id="BAABRV010000004">
    <property type="protein sequence ID" value="GAA5533593.1"/>
    <property type="molecule type" value="Genomic_DNA"/>
</dbReference>
<comment type="caution">
    <text evidence="2">The sequence shown here is derived from an EMBL/GenBank/DDBJ whole genome shotgun (WGS) entry which is preliminary data.</text>
</comment>
<dbReference type="Pfam" id="PF07883">
    <property type="entry name" value="Cupin_2"/>
    <property type="match status" value="1"/>
</dbReference>
<reference evidence="2 3" key="1">
    <citation type="submission" date="2024-02" db="EMBL/GenBank/DDBJ databases">
        <title>Deinococcus aluminii NBRC 112889.</title>
        <authorList>
            <person name="Ichikawa N."/>
            <person name="Katano-Makiyama Y."/>
            <person name="Hidaka K."/>
        </authorList>
    </citation>
    <scope>NUCLEOTIDE SEQUENCE [LARGE SCALE GENOMIC DNA]</scope>
    <source>
        <strain evidence="2 3">NBRC 112889</strain>
    </source>
</reference>
<dbReference type="Gene3D" id="2.60.120.10">
    <property type="entry name" value="Jelly Rolls"/>
    <property type="match status" value="1"/>
</dbReference>